<organism evidence="7 8">
    <name type="scientific">Ceratodon purpureus</name>
    <name type="common">Fire moss</name>
    <name type="synonym">Dicranum purpureum</name>
    <dbReference type="NCBI Taxonomy" id="3225"/>
    <lineage>
        <taxon>Eukaryota</taxon>
        <taxon>Viridiplantae</taxon>
        <taxon>Streptophyta</taxon>
        <taxon>Embryophyta</taxon>
        <taxon>Bryophyta</taxon>
        <taxon>Bryophytina</taxon>
        <taxon>Bryopsida</taxon>
        <taxon>Dicranidae</taxon>
        <taxon>Pseudoditrichales</taxon>
        <taxon>Ditrichaceae</taxon>
        <taxon>Ceratodon</taxon>
    </lineage>
</organism>
<evidence type="ECO:0000256" key="1">
    <source>
        <dbReference type="ARBA" id="ARBA00022448"/>
    </source>
</evidence>
<feature type="domain" description="ABC transmembrane type-1" evidence="6">
    <location>
        <begin position="33"/>
        <end position="129"/>
    </location>
</feature>
<dbReference type="Proteomes" id="UP000822688">
    <property type="component" value="Chromosome 2"/>
</dbReference>
<feature type="transmembrane region" description="Helical" evidence="5">
    <location>
        <begin position="43"/>
        <end position="64"/>
    </location>
</feature>
<dbReference type="InterPro" id="IPR011527">
    <property type="entry name" value="ABC1_TM_dom"/>
</dbReference>
<accession>A0A8T0ITQ7</accession>
<dbReference type="Pfam" id="PF06472">
    <property type="entry name" value="ABC_membrane_2"/>
    <property type="match status" value="1"/>
</dbReference>
<evidence type="ECO:0000313" key="8">
    <source>
        <dbReference type="Proteomes" id="UP000822688"/>
    </source>
</evidence>
<dbReference type="AlphaFoldDB" id="A0A8T0ITQ7"/>
<evidence type="ECO:0000256" key="3">
    <source>
        <dbReference type="ARBA" id="ARBA00022989"/>
    </source>
</evidence>
<keyword evidence="3 5" id="KW-1133">Transmembrane helix</keyword>
<gene>
    <name evidence="7" type="ORF">KC19_2G098800</name>
</gene>
<evidence type="ECO:0000256" key="2">
    <source>
        <dbReference type="ARBA" id="ARBA00022692"/>
    </source>
</evidence>
<protein>
    <recommendedName>
        <fullName evidence="6">ABC transmembrane type-1 domain-containing protein</fullName>
    </recommendedName>
</protein>
<dbReference type="PANTHER" id="PTHR11384:SF55">
    <property type="entry name" value="ATP-BINDING CASSETTE TRANSPORTER"/>
    <property type="match status" value="1"/>
</dbReference>
<dbReference type="GO" id="GO:0005524">
    <property type="term" value="F:ATP binding"/>
    <property type="evidence" value="ECO:0007669"/>
    <property type="project" value="InterPro"/>
</dbReference>
<feature type="transmembrane region" description="Helical" evidence="5">
    <location>
        <begin position="84"/>
        <end position="102"/>
    </location>
</feature>
<dbReference type="PANTHER" id="PTHR11384">
    <property type="entry name" value="ATP-BINDING CASSETTE, SUB-FAMILY D MEMBER"/>
    <property type="match status" value="1"/>
</dbReference>
<evidence type="ECO:0000256" key="4">
    <source>
        <dbReference type="ARBA" id="ARBA00023136"/>
    </source>
</evidence>
<dbReference type="InterPro" id="IPR050835">
    <property type="entry name" value="ABC_transporter_sub-D"/>
</dbReference>
<keyword evidence="8" id="KW-1185">Reference proteome</keyword>
<keyword evidence="2 5" id="KW-0812">Transmembrane</keyword>
<name>A0A8T0ITQ7_CERPU</name>
<evidence type="ECO:0000259" key="6">
    <source>
        <dbReference type="Pfam" id="PF06472"/>
    </source>
</evidence>
<dbReference type="GO" id="GO:0140359">
    <property type="term" value="F:ABC-type transporter activity"/>
    <property type="evidence" value="ECO:0007669"/>
    <property type="project" value="InterPro"/>
</dbReference>
<proteinExistence type="predicted"/>
<sequence>MPTTSGLGTGQRGPPKLSFDLVKKLWRVASLFFYSDRRAKARFLLVIVLVLSAICAGLFVGMSYVQRDFSTALSSKDIAGFDRAIWRFVVIIVIAAPLYSFYQYMQELLSLEWRDWLTGYLLSSYFCTNTLPSL</sequence>
<keyword evidence="4 5" id="KW-0472">Membrane</keyword>
<evidence type="ECO:0000256" key="5">
    <source>
        <dbReference type="SAM" id="Phobius"/>
    </source>
</evidence>
<keyword evidence="1" id="KW-0813">Transport</keyword>
<reference evidence="7" key="1">
    <citation type="submission" date="2020-06" db="EMBL/GenBank/DDBJ databases">
        <title>WGS assembly of Ceratodon purpureus strain R40.</title>
        <authorList>
            <person name="Carey S.B."/>
            <person name="Jenkins J."/>
            <person name="Shu S."/>
            <person name="Lovell J.T."/>
            <person name="Sreedasyam A."/>
            <person name="Maumus F."/>
            <person name="Tiley G.P."/>
            <person name="Fernandez-Pozo N."/>
            <person name="Barry K."/>
            <person name="Chen C."/>
            <person name="Wang M."/>
            <person name="Lipzen A."/>
            <person name="Daum C."/>
            <person name="Saski C.A."/>
            <person name="Payton A.C."/>
            <person name="Mcbreen J.C."/>
            <person name="Conrad R.E."/>
            <person name="Kollar L.M."/>
            <person name="Olsson S."/>
            <person name="Huttunen S."/>
            <person name="Landis J.B."/>
            <person name="Wickett N.J."/>
            <person name="Johnson M.G."/>
            <person name="Rensing S.A."/>
            <person name="Grimwood J."/>
            <person name="Schmutz J."/>
            <person name="Mcdaniel S.F."/>
        </authorList>
    </citation>
    <scope>NUCLEOTIDE SEQUENCE</scope>
    <source>
        <strain evidence="7">R40</strain>
    </source>
</reference>
<evidence type="ECO:0000313" key="7">
    <source>
        <dbReference type="EMBL" id="KAG0586542.1"/>
    </source>
</evidence>
<comment type="caution">
    <text evidence="7">The sequence shown here is derived from an EMBL/GenBank/DDBJ whole genome shotgun (WGS) entry which is preliminary data.</text>
</comment>
<dbReference type="EMBL" id="CM026422">
    <property type="protein sequence ID" value="KAG0586542.1"/>
    <property type="molecule type" value="Genomic_DNA"/>
</dbReference>
<dbReference type="GO" id="GO:0016020">
    <property type="term" value="C:membrane"/>
    <property type="evidence" value="ECO:0007669"/>
    <property type="project" value="InterPro"/>
</dbReference>